<dbReference type="AlphaFoldDB" id="A0A8A7KEY7"/>
<proteinExistence type="predicted"/>
<dbReference type="PANTHER" id="PTHR47635:SF2">
    <property type="entry name" value="LAMG-LIKE JELLYROLL FOLD DOMAIN-CONTAINING PROTEIN"/>
    <property type="match status" value="1"/>
</dbReference>
<dbReference type="InterPro" id="IPR013320">
    <property type="entry name" value="ConA-like_dom_sf"/>
</dbReference>
<reference evidence="1" key="1">
    <citation type="submission" date="2019-12" db="EMBL/GenBank/DDBJ databases">
        <authorList>
            <person name="zhang j."/>
            <person name="sun C.M."/>
        </authorList>
    </citation>
    <scope>NUCLEOTIDE SEQUENCE</scope>
    <source>
        <strain evidence="1">NS-1</strain>
    </source>
</reference>
<keyword evidence="2" id="KW-1185">Reference proteome</keyword>
<dbReference type="Proteomes" id="UP000665020">
    <property type="component" value="Chromosome"/>
</dbReference>
<dbReference type="Gene3D" id="2.60.120.200">
    <property type="match status" value="4"/>
</dbReference>
<dbReference type="Pfam" id="PF13385">
    <property type="entry name" value="Laminin_G_3"/>
    <property type="match status" value="3"/>
</dbReference>
<dbReference type="KEGG" id="ifn:GM661_18655"/>
<dbReference type="PANTHER" id="PTHR47635">
    <property type="entry name" value="CUB DOMAIN-CONTAINING PROTEIN"/>
    <property type="match status" value="1"/>
</dbReference>
<gene>
    <name evidence="1" type="ORF">GM661_18655</name>
</gene>
<organism evidence="1 2">
    <name type="scientific">Iocasia fonsfrigidae</name>
    <dbReference type="NCBI Taxonomy" id="2682810"/>
    <lineage>
        <taxon>Bacteria</taxon>
        <taxon>Bacillati</taxon>
        <taxon>Bacillota</taxon>
        <taxon>Clostridia</taxon>
        <taxon>Halanaerobiales</taxon>
        <taxon>Halanaerobiaceae</taxon>
        <taxon>Iocasia</taxon>
    </lineage>
</organism>
<dbReference type="EMBL" id="CP046640">
    <property type="protein sequence ID" value="QTL99830.1"/>
    <property type="molecule type" value="Genomic_DNA"/>
</dbReference>
<dbReference type="SUPFAM" id="SSF49899">
    <property type="entry name" value="Concanavalin A-like lectins/glucanases"/>
    <property type="match status" value="4"/>
</dbReference>
<protein>
    <recommendedName>
        <fullName evidence="3">LamG-like jellyroll fold domain-containing protein</fullName>
    </recommendedName>
</protein>
<evidence type="ECO:0000313" key="2">
    <source>
        <dbReference type="Proteomes" id="UP000665020"/>
    </source>
</evidence>
<sequence length="961" mass="108575">MMGVIGMALNNPYALSFDGVDDYVQISSNFNLNSDDFYISFWAYLKNSSTYQTLISLGYNSSEGFTIITKSGTNNIRLFFNGAERFVTANEYIDTWLPIILHRNGTTINFIVADEKFSMPYSGNIGNFDFILGKSGIASQFYLNGNLDEIIIRKGTYFLLEIQDNINKYLSEDEEGLVAHYRCDEGSGNTLIDSSSNGNDGIIYGATYVNGSVDFKTKFLDVATLPPTDVTYDRMTLNGKLKEIINYPTVDCKFQYSTNPEFSKLNNINNPYALSFDGVDDYVEIPYQSALIQDSFTIEFFMQLTDKNQIQTFIDYGGYGSNRWMIKRMDDGMLRMIWGADYLNNYPDFSLNSKQQMASIVRDGINVYFYVDGELLHTWSHANDALGQYNLILGKRSDNNTQFSEMGVDEIRIWNRSLSQQEIQNNMNIQLTGNEPGLVAYYRCDEGTGNTLIDATGNGNDGTIYGASYVPGEAELELSDNVYEIQETEPQTIKDTVLSFDGVDDYVDIGNLGNQTTIGTIEFMMDSKALENYNNCFTTNFAGGDNAIRFEENVNGRFVACIGNSSSHLNHVYTNSLMVNTIYHVALVWDFSSNNVKGYLDGELVFDESHSYIPSNMSDVQIGRGFNTDRYWYGNINEFRIWNYDRTQSEIQYYMNKKLTGTEEGLIAYYNCDNSNNDETTLVDLSGNGNDGIINGATYTESPENLVLPITFSKTITGLDNSKPYYYRAVATTGGEVLDNYNPYSLSFDGIDDYVKVNSILVKTLEFTVDLKVYLDSSERGLNKRAYLIGQNNNGWQGYGLGIFVEFETGRLRFEWADNSSSDPGTVSYQLTTDDYDEFLNFVFSRDTSGVLYIYKEGQLVSSFQGNTIINSTLDYTIVGGHFINSVQNSYGKHMLDEVRIWNRTLSQQEIKNNMNRRLTGDEEGLVVYYRCDRQVNHGVLIDSSGNDNHGVIYGATWVEN</sequence>
<accession>A0A8A7KEY7</accession>
<name>A0A8A7KEY7_9FIRM</name>
<evidence type="ECO:0000313" key="1">
    <source>
        <dbReference type="EMBL" id="QTL99830.1"/>
    </source>
</evidence>
<evidence type="ECO:0008006" key="3">
    <source>
        <dbReference type="Google" id="ProtNLM"/>
    </source>
</evidence>